<dbReference type="Pfam" id="PF05670">
    <property type="entry name" value="NFACT-R_1"/>
    <property type="match status" value="1"/>
</dbReference>
<feature type="domain" description="NFACT RNA-binding" evidence="2">
    <location>
        <begin position="363"/>
        <end position="452"/>
    </location>
</feature>
<dbReference type="EMBL" id="JACWUN010000002">
    <property type="protein sequence ID" value="MBD1399549.1"/>
    <property type="molecule type" value="Genomic_DNA"/>
</dbReference>
<dbReference type="PANTHER" id="PTHR15239">
    <property type="entry name" value="NUCLEAR EXPORT MEDIATOR FACTOR NEMF"/>
    <property type="match status" value="1"/>
</dbReference>
<gene>
    <name evidence="3" type="ORF">ICT70_02590</name>
</gene>
<dbReference type="GO" id="GO:0072344">
    <property type="term" value="P:rescue of stalled ribosome"/>
    <property type="evidence" value="ECO:0007669"/>
    <property type="project" value="TreeGrafter"/>
</dbReference>
<dbReference type="RefSeq" id="WP_191153822.1">
    <property type="nucleotide sequence ID" value="NZ_JACWUN010000002.1"/>
</dbReference>
<dbReference type="GO" id="GO:0000049">
    <property type="term" value="F:tRNA binding"/>
    <property type="evidence" value="ECO:0007669"/>
    <property type="project" value="TreeGrafter"/>
</dbReference>
<protein>
    <submittedName>
        <fullName evidence="3">NFACT family protein</fullName>
    </submittedName>
</protein>
<proteinExistence type="predicted"/>
<keyword evidence="4" id="KW-1185">Reference proteome</keyword>
<dbReference type="Pfam" id="PF05833">
    <property type="entry name" value="NFACT_N"/>
    <property type="match status" value="2"/>
</dbReference>
<organism evidence="3 4">
    <name type="scientific">Pelovirga terrestris</name>
    <dbReference type="NCBI Taxonomy" id="2771352"/>
    <lineage>
        <taxon>Bacteria</taxon>
        <taxon>Pseudomonadati</taxon>
        <taxon>Thermodesulfobacteriota</taxon>
        <taxon>Desulfuromonadia</taxon>
        <taxon>Geobacterales</taxon>
        <taxon>Geobacteraceae</taxon>
        <taxon>Pelovirga</taxon>
    </lineage>
</organism>
<dbReference type="GO" id="GO:0043023">
    <property type="term" value="F:ribosomal large subunit binding"/>
    <property type="evidence" value="ECO:0007669"/>
    <property type="project" value="TreeGrafter"/>
</dbReference>
<comment type="caution">
    <text evidence="3">The sequence shown here is derived from an EMBL/GenBank/DDBJ whole genome shotgun (WGS) entry which is preliminary data.</text>
</comment>
<evidence type="ECO:0000259" key="2">
    <source>
        <dbReference type="Pfam" id="PF05670"/>
    </source>
</evidence>
<reference evidence="3" key="1">
    <citation type="submission" date="2020-09" db="EMBL/GenBank/DDBJ databases">
        <title>Pelobacter alkaliphilus sp. nov., a novel anaerobic arsenate-reducing bacterium from terrestrial mud volcano.</title>
        <authorList>
            <person name="Khomyakova M.A."/>
            <person name="Merkel A.Y."/>
            <person name="Slobodkin A.I."/>
        </authorList>
    </citation>
    <scope>NUCLEOTIDE SEQUENCE</scope>
    <source>
        <strain evidence="3">M08fum</strain>
    </source>
</reference>
<dbReference type="InterPro" id="IPR051608">
    <property type="entry name" value="RQC_Subunit_NEMF"/>
</dbReference>
<evidence type="ECO:0000313" key="3">
    <source>
        <dbReference type="EMBL" id="MBD1399549.1"/>
    </source>
</evidence>
<accession>A0A8J6R4S8</accession>
<dbReference type="InterPro" id="IPR008532">
    <property type="entry name" value="NFACT_RNA-bd"/>
</dbReference>
<name>A0A8J6R4S8_9BACT</name>
<sequence>MKYALLKEIITELQTRIAGARISKIHQPEAEVLVLRLWNGTANLRLLVSVKSGQQRIHLSQREWLNPHQPPRFCQLLRSRLSRIDRVQLVNDDRVVRIDCHGPKGPCFLMVEMIGTIGNMILVDQHDIIIDGLKRDRGVDSGRLLLAGKAYSYPDKPKGPIDPAQGSVPLPENFTCWSDYLDQQGNDPAVVPTPQGIQLRLRQTIVRQQKKLNKRYHKISAELERQQQAQEDRIRGDLLLANLHLVKKGMEQLSVANIFSDRAETLDILLDTRLSPQQNAQSYFKKYKKAARGVDHSRRRHAETKAELQWLDELLYQLDDHPEPADLEAIYAELDDAGLLKGPDEHHKKRTRQASAPQELVSPSGIKVLRGRNNQQNDQLSGRQLKTGDLWFHANGCPGAHVVLKASTVAVPVTAEDISYAASIAAGYSKAQNDAKVEVMMATAESVSRPKGARPGLVTVKKYQTLIAAPLRP</sequence>
<dbReference type="AlphaFoldDB" id="A0A8J6R4S8"/>
<evidence type="ECO:0000313" key="4">
    <source>
        <dbReference type="Proteomes" id="UP000632828"/>
    </source>
</evidence>
<evidence type="ECO:0000256" key="1">
    <source>
        <dbReference type="SAM" id="MobiDB-lite"/>
    </source>
</evidence>
<dbReference type="Gene3D" id="2.30.310.10">
    <property type="entry name" value="ibrinogen binding protein from staphylococcus aureus domain"/>
    <property type="match status" value="1"/>
</dbReference>
<feature type="region of interest" description="Disordered" evidence="1">
    <location>
        <begin position="341"/>
        <end position="380"/>
    </location>
</feature>
<dbReference type="Proteomes" id="UP000632828">
    <property type="component" value="Unassembled WGS sequence"/>
</dbReference>
<dbReference type="GO" id="GO:1990112">
    <property type="term" value="C:RQC complex"/>
    <property type="evidence" value="ECO:0007669"/>
    <property type="project" value="TreeGrafter"/>
</dbReference>
<dbReference type="PANTHER" id="PTHR15239:SF6">
    <property type="entry name" value="RIBOSOME QUALITY CONTROL COMPLEX SUBUNIT NEMF"/>
    <property type="match status" value="1"/>
</dbReference>